<dbReference type="InterPro" id="IPR018637">
    <property type="entry name" value="DUF2059"/>
</dbReference>
<dbReference type="EMBL" id="POSK01000001">
    <property type="protein sequence ID" value="PNI06605.1"/>
    <property type="molecule type" value="Genomic_DNA"/>
</dbReference>
<feature type="chain" id="PRO_5014352553" evidence="1">
    <location>
        <begin position="20"/>
        <end position="158"/>
    </location>
</feature>
<sequence length="158" mass="18167">MNKVIVLVLSFMFVGFAHAYTDSQIETAEKLLVTMKVDEQMLGGFESMLPIVNQLADNLRLNDEETVELKNIYRDWFNNDLDREGLKRQIAVVYAQTFTVDEMEDVIRFFESPTGKKLVEKSPSLTQKGAQLGMNEAQNKQHLLLEKLTPFIEKHQAK</sequence>
<organism evidence="3 4">
    <name type="scientific">Vibrio diazotrophicus</name>
    <dbReference type="NCBI Taxonomy" id="685"/>
    <lineage>
        <taxon>Bacteria</taxon>
        <taxon>Pseudomonadati</taxon>
        <taxon>Pseudomonadota</taxon>
        <taxon>Gammaproteobacteria</taxon>
        <taxon>Vibrionales</taxon>
        <taxon>Vibrionaceae</taxon>
        <taxon>Vibrio</taxon>
    </lineage>
</organism>
<dbReference type="OrthoDB" id="191313at2"/>
<evidence type="ECO:0000313" key="3">
    <source>
        <dbReference type="EMBL" id="PNI06605.1"/>
    </source>
</evidence>
<evidence type="ECO:0000256" key="1">
    <source>
        <dbReference type="SAM" id="SignalP"/>
    </source>
</evidence>
<dbReference type="GeneID" id="94027292"/>
<feature type="domain" description="DUF2059" evidence="2">
    <location>
        <begin position="86"/>
        <end position="138"/>
    </location>
</feature>
<reference evidence="3 4" key="1">
    <citation type="submission" date="2018-01" db="EMBL/GenBank/DDBJ databases">
        <title>Draft genome sequences of six Vibrio diazotrophicus strains isolated from deep-sea sediments of the Baltic Sea.</title>
        <authorList>
            <person name="Castillo D."/>
            <person name="Vandieken V."/>
            <person name="Chiang O."/>
            <person name="Middelboe M."/>
        </authorList>
    </citation>
    <scope>NUCLEOTIDE SEQUENCE [LARGE SCALE GENOMIC DNA]</scope>
    <source>
        <strain evidence="3 4">60.27F</strain>
    </source>
</reference>
<protein>
    <submittedName>
        <fullName evidence="3">DUF2059 domain-containing protein</fullName>
    </submittedName>
</protein>
<evidence type="ECO:0000259" key="2">
    <source>
        <dbReference type="Pfam" id="PF09832"/>
    </source>
</evidence>
<comment type="caution">
    <text evidence="3">The sequence shown here is derived from an EMBL/GenBank/DDBJ whole genome shotgun (WGS) entry which is preliminary data.</text>
</comment>
<name>A0A2J8I7T1_VIBDI</name>
<dbReference type="Proteomes" id="UP000236449">
    <property type="component" value="Unassembled WGS sequence"/>
</dbReference>
<feature type="signal peptide" evidence="1">
    <location>
        <begin position="1"/>
        <end position="19"/>
    </location>
</feature>
<dbReference type="Pfam" id="PF09832">
    <property type="entry name" value="DUF2059"/>
    <property type="match status" value="1"/>
</dbReference>
<keyword evidence="1" id="KW-0732">Signal</keyword>
<proteinExistence type="predicted"/>
<gene>
    <name evidence="3" type="ORF">C1N32_00940</name>
</gene>
<evidence type="ECO:0000313" key="4">
    <source>
        <dbReference type="Proteomes" id="UP000236449"/>
    </source>
</evidence>
<accession>A0A2J8I7T1</accession>
<dbReference type="RefSeq" id="WP_042479358.1">
    <property type="nucleotide sequence ID" value="NZ_CBCRWT010000002.1"/>
</dbReference>
<dbReference type="AlphaFoldDB" id="A0A2J8I7T1"/>